<reference evidence="2 3" key="2">
    <citation type="submission" date="2018-11" db="EMBL/GenBank/DDBJ databases">
        <authorList>
            <consortium name="Pathogen Informatics"/>
        </authorList>
    </citation>
    <scope>NUCLEOTIDE SEQUENCE [LARGE SCALE GENOMIC DNA]</scope>
</reference>
<accession>A0A0N4T1L8</accession>
<evidence type="ECO:0000313" key="2">
    <source>
        <dbReference type="EMBL" id="VDN83226.1"/>
    </source>
</evidence>
<keyword evidence="1" id="KW-0812">Transmembrane</keyword>
<dbReference type="WBParaSite" id="BPAG_0000207001-mRNA-1">
    <property type="protein sequence ID" value="BPAG_0000207001-mRNA-1"/>
    <property type="gene ID" value="BPAG_0000207001"/>
</dbReference>
<evidence type="ECO:0000313" key="3">
    <source>
        <dbReference type="Proteomes" id="UP000278627"/>
    </source>
</evidence>
<keyword evidence="3" id="KW-1185">Reference proteome</keyword>
<feature type="transmembrane region" description="Helical" evidence="1">
    <location>
        <begin position="156"/>
        <end position="172"/>
    </location>
</feature>
<keyword evidence="1" id="KW-0472">Membrane</keyword>
<proteinExistence type="predicted"/>
<reference evidence="4" key="1">
    <citation type="submission" date="2017-02" db="UniProtKB">
        <authorList>
            <consortium name="WormBaseParasite"/>
        </authorList>
    </citation>
    <scope>IDENTIFICATION</scope>
</reference>
<name>A0A0N4T1L8_BRUPA</name>
<dbReference type="Proteomes" id="UP000278627">
    <property type="component" value="Unassembled WGS sequence"/>
</dbReference>
<gene>
    <name evidence="2" type="ORF">BPAG_LOCUS2040</name>
</gene>
<evidence type="ECO:0000256" key="1">
    <source>
        <dbReference type="SAM" id="Phobius"/>
    </source>
</evidence>
<evidence type="ECO:0000313" key="4">
    <source>
        <dbReference type="WBParaSite" id="BPAG_0000207001-mRNA-1"/>
    </source>
</evidence>
<organism evidence="4">
    <name type="scientific">Brugia pahangi</name>
    <name type="common">Filarial nematode worm</name>
    <dbReference type="NCBI Taxonomy" id="6280"/>
    <lineage>
        <taxon>Eukaryota</taxon>
        <taxon>Metazoa</taxon>
        <taxon>Ecdysozoa</taxon>
        <taxon>Nematoda</taxon>
        <taxon>Chromadorea</taxon>
        <taxon>Rhabditida</taxon>
        <taxon>Spirurina</taxon>
        <taxon>Spiruromorpha</taxon>
        <taxon>Filarioidea</taxon>
        <taxon>Onchocercidae</taxon>
        <taxon>Brugia</taxon>
    </lineage>
</organism>
<dbReference type="AlphaFoldDB" id="A0A0N4T1L8"/>
<protein>
    <submittedName>
        <fullName evidence="4">Secreted protein</fullName>
    </submittedName>
</protein>
<sequence length="216" mass="23698">MAIIVVAMVETVVEIAIIVGTVVKFPPATSRNRIPVTPRTVESSSDDTSPPMHEEVCACICLAFCRQLHSPVVEVTVVISTVVVVVVAVDDGQIVVAGGGGRIGRCPLNYPNLAITMMMETTNFPEDGGEQGPKHCYMSARYIHYYCVFDWYGRRLILLAIVPLLFSIFLIGEDIDPRPDGPSMLLVVTRPCPVDHIGTKLLRFPCQNSGSQRQQR</sequence>
<keyword evidence="1" id="KW-1133">Transmembrane helix</keyword>
<dbReference type="EMBL" id="UZAD01000231">
    <property type="protein sequence ID" value="VDN83226.1"/>
    <property type="molecule type" value="Genomic_DNA"/>
</dbReference>